<gene>
    <name evidence="2" type="ORF">FE773_06930</name>
</gene>
<protein>
    <submittedName>
        <fullName evidence="2">NADH-quinone oxidoreductase subunit C</fullName>
    </submittedName>
</protein>
<evidence type="ECO:0000313" key="3">
    <source>
        <dbReference type="Proteomes" id="UP000306825"/>
    </source>
</evidence>
<sequence>MSIKEAFDFELREVKDKKGNIEYWAKIDKYKILDVAKTIKNLNGRCVIITAYKEEIPRLVYHFDVDGVLINIEVDIEDKRVDSITPILKSASWAEREFKEMYGIEPINHPNPKRLFLDDSIDEEVLARFIPLSKAMSGNLTSKMWHKIQKENNEKD</sequence>
<keyword evidence="3" id="KW-1185">Reference proteome</keyword>
<evidence type="ECO:0000313" key="2">
    <source>
        <dbReference type="EMBL" id="QCT94929.1"/>
    </source>
</evidence>
<dbReference type="InterPro" id="IPR001268">
    <property type="entry name" value="NADH_UbQ_OxRdtase_30kDa_su"/>
</dbReference>
<reference evidence="2 3" key="1">
    <citation type="submission" date="2019-05" db="EMBL/GenBank/DDBJ databases">
        <title>A comparative analysis of the Nautiliaceae.</title>
        <authorList>
            <person name="Grosche A."/>
            <person name="Smedile F."/>
            <person name="Vetriani C."/>
        </authorList>
    </citation>
    <scope>NUCLEOTIDE SEQUENCE [LARGE SCALE GENOMIC DNA]</scope>
    <source>
        <strain evidence="2 3">TB-2</strain>
    </source>
</reference>
<dbReference type="RefSeq" id="WP_138323602.1">
    <property type="nucleotide sequence ID" value="NZ_CP040463.1"/>
</dbReference>
<proteinExistence type="predicted"/>
<dbReference type="Pfam" id="PF00329">
    <property type="entry name" value="Complex1_30kDa"/>
    <property type="match status" value="1"/>
</dbReference>
<evidence type="ECO:0000259" key="1">
    <source>
        <dbReference type="Pfam" id="PF00329"/>
    </source>
</evidence>
<dbReference type="Gene3D" id="3.30.460.80">
    <property type="entry name" value="NADH:ubiquinone oxidoreductase, 30kDa subunit"/>
    <property type="match status" value="1"/>
</dbReference>
<feature type="domain" description="NADH:ubiquinone oxidoreductase 30kDa subunit" evidence="1">
    <location>
        <begin position="26"/>
        <end position="136"/>
    </location>
</feature>
<name>A0ABX5VCX7_9BACT</name>
<dbReference type="InterPro" id="IPR052197">
    <property type="entry name" value="ComplexI_49kDa-like"/>
</dbReference>
<dbReference type="Proteomes" id="UP000306825">
    <property type="component" value="Chromosome"/>
</dbReference>
<dbReference type="SUPFAM" id="SSF143243">
    <property type="entry name" value="Nqo5-like"/>
    <property type="match status" value="1"/>
</dbReference>
<dbReference type="EMBL" id="CP040463">
    <property type="protein sequence ID" value="QCT94929.1"/>
    <property type="molecule type" value="Genomic_DNA"/>
</dbReference>
<dbReference type="PANTHER" id="PTHR43485:SF1">
    <property type="entry name" value="FORMATE HYDROGENLYASE SUBUNIT 5-RELATED"/>
    <property type="match status" value="1"/>
</dbReference>
<dbReference type="InterPro" id="IPR037232">
    <property type="entry name" value="NADH_quin_OxRdtase_su_C/D-like"/>
</dbReference>
<dbReference type="PANTHER" id="PTHR43485">
    <property type="entry name" value="HYDROGENASE-4 COMPONENT G"/>
    <property type="match status" value="1"/>
</dbReference>
<accession>A0ABX5VCX7</accession>
<organism evidence="2 3">
    <name type="scientific">Caminibacter mediatlanticus TB-2</name>
    <dbReference type="NCBI Taxonomy" id="391592"/>
    <lineage>
        <taxon>Bacteria</taxon>
        <taxon>Pseudomonadati</taxon>
        <taxon>Campylobacterota</taxon>
        <taxon>Epsilonproteobacteria</taxon>
        <taxon>Nautiliales</taxon>
        <taxon>Nautiliaceae</taxon>
        <taxon>Caminibacter</taxon>
    </lineage>
</organism>